<keyword evidence="4" id="KW-0238">DNA-binding</keyword>
<dbReference type="PANTHER" id="PTHR44591">
    <property type="entry name" value="STRESS RESPONSE REGULATOR PROTEIN 1"/>
    <property type="match status" value="1"/>
</dbReference>
<evidence type="ECO:0000256" key="6">
    <source>
        <dbReference type="PROSITE-ProRule" id="PRU00169"/>
    </source>
</evidence>
<accession>A0A2V3VQ17</accession>
<dbReference type="SMART" id="SM00448">
    <property type="entry name" value="REC"/>
    <property type="match status" value="1"/>
</dbReference>
<dbReference type="OrthoDB" id="9797769at2"/>
<dbReference type="InterPro" id="IPR050595">
    <property type="entry name" value="Bact_response_regulator"/>
</dbReference>
<evidence type="ECO:0000256" key="2">
    <source>
        <dbReference type="ARBA" id="ARBA00023012"/>
    </source>
</evidence>
<organism evidence="8 9">
    <name type="scientific">Pseudogracilibacillus auburnensis</name>
    <dbReference type="NCBI Taxonomy" id="1494959"/>
    <lineage>
        <taxon>Bacteria</taxon>
        <taxon>Bacillati</taxon>
        <taxon>Bacillota</taxon>
        <taxon>Bacilli</taxon>
        <taxon>Bacillales</taxon>
        <taxon>Bacillaceae</taxon>
        <taxon>Pseudogracilibacillus</taxon>
    </lineage>
</organism>
<protein>
    <submittedName>
        <fullName evidence="8">Response regulator receiver domain-containing protein</fullName>
    </submittedName>
</protein>
<evidence type="ECO:0000259" key="7">
    <source>
        <dbReference type="PROSITE" id="PS50110"/>
    </source>
</evidence>
<keyword evidence="2" id="KW-0902">Two-component regulatory system</keyword>
<keyword evidence="5" id="KW-0804">Transcription</keyword>
<dbReference type="Pfam" id="PF00072">
    <property type="entry name" value="Response_reg"/>
    <property type="match status" value="1"/>
</dbReference>
<dbReference type="FunFam" id="3.40.50.2300:FF:000001">
    <property type="entry name" value="DNA-binding response regulator PhoB"/>
    <property type="match status" value="1"/>
</dbReference>
<dbReference type="GO" id="GO:0000160">
    <property type="term" value="P:phosphorelay signal transduction system"/>
    <property type="evidence" value="ECO:0007669"/>
    <property type="project" value="UniProtKB-KW"/>
</dbReference>
<evidence type="ECO:0000313" key="8">
    <source>
        <dbReference type="EMBL" id="PXW83640.1"/>
    </source>
</evidence>
<dbReference type="AlphaFoldDB" id="A0A2V3VQ17"/>
<evidence type="ECO:0000256" key="3">
    <source>
        <dbReference type="ARBA" id="ARBA00023015"/>
    </source>
</evidence>
<sequence length="124" mass="14140">MKKKIVVVDDEKPIADIVQFFLQKEGFSIRCAYNGQDAMELIEEIRPDMIVLDMMLPDYDGVELCCQFRKKLDIPIIILTASNSENDRKRAFELGASGFVFKPFYMQELVALVKGCLLSPSKAR</sequence>
<dbReference type="GO" id="GO:0003677">
    <property type="term" value="F:DNA binding"/>
    <property type="evidence" value="ECO:0007669"/>
    <property type="project" value="UniProtKB-KW"/>
</dbReference>
<evidence type="ECO:0000256" key="4">
    <source>
        <dbReference type="ARBA" id="ARBA00023125"/>
    </source>
</evidence>
<feature type="domain" description="Response regulatory" evidence="7">
    <location>
        <begin position="4"/>
        <end position="117"/>
    </location>
</feature>
<keyword evidence="3" id="KW-0805">Transcription regulation</keyword>
<comment type="caution">
    <text evidence="8">The sequence shown here is derived from an EMBL/GenBank/DDBJ whole genome shotgun (WGS) entry which is preliminary data.</text>
</comment>
<proteinExistence type="predicted"/>
<feature type="modified residue" description="4-aspartylphosphate" evidence="6">
    <location>
        <position position="53"/>
    </location>
</feature>
<keyword evidence="1 6" id="KW-0597">Phosphoprotein</keyword>
<dbReference type="InterPro" id="IPR011006">
    <property type="entry name" value="CheY-like_superfamily"/>
</dbReference>
<dbReference type="SUPFAM" id="SSF52172">
    <property type="entry name" value="CheY-like"/>
    <property type="match status" value="1"/>
</dbReference>
<keyword evidence="9" id="KW-1185">Reference proteome</keyword>
<dbReference type="EMBL" id="QJJQ01000015">
    <property type="protein sequence ID" value="PXW83640.1"/>
    <property type="molecule type" value="Genomic_DNA"/>
</dbReference>
<evidence type="ECO:0000256" key="5">
    <source>
        <dbReference type="ARBA" id="ARBA00023163"/>
    </source>
</evidence>
<dbReference type="Gene3D" id="3.40.50.2300">
    <property type="match status" value="1"/>
</dbReference>
<evidence type="ECO:0000256" key="1">
    <source>
        <dbReference type="ARBA" id="ARBA00022553"/>
    </source>
</evidence>
<dbReference type="Proteomes" id="UP000247978">
    <property type="component" value="Unassembled WGS sequence"/>
</dbReference>
<dbReference type="PANTHER" id="PTHR44591:SF3">
    <property type="entry name" value="RESPONSE REGULATORY DOMAIN-CONTAINING PROTEIN"/>
    <property type="match status" value="1"/>
</dbReference>
<dbReference type="PROSITE" id="PS50110">
    <property type="entry name" value="RESPONSE_REGULATORY"/>
    <property type="match status" value="1"/>
</dbReference>
<evidence type="ECO:0000313" key="9">
    <source>
        <dbReference type="Proteomes" id="UP000247978"/>
    </source>
</evidence>
<reference evidence="8 9" key="1">
    <citation type="submission" date="2018-05" db="EMBL/GenBank/DDBJ databases">
        <title>Genomic Encyclopedia of Type Strains, Phase IV (KMG-IV): sequencing the most valuable type-strain genomes for metagenomic binning, comparative biology and taxonomic classification.</title>
        <authorList>
            <person name="Goeker M."/>
        </authorList>
    </citation>
    <scope>NUCLEOTIDE SEQUENCE [LARGE SCALE GENOMIC DNA]</scope>
    <source>
        <strain evidence="8 9">DSM 28556</strain>
    </source>
</reference>
<name>A0A2V3VQ17_9BACI</name>
<gene>
    <name evidence="8" type="ORF">DFR56_115113</name>
</gene>
<dbReference type="RefSeq" id="WP_158525706.1">
    <property type="nucleotide sequence ID" value="NZ_JBHUHB010000001.1"/>
</dbReference>
<dbReference type="InterPro" id="IPR001789">
    <property type="entry name" value="Sig_transdc_resp-reg_receiver"/>
</dbReference>